<feature type="region of interest" description="Disordered" evidence="6">
    <location>
        <begin position="294"/>
        <end position="329"/>
    </location>
</feature>
<dbReference type="Pfam" id="PF03947">
    <property type="entry name" value="Ribosomal_L2_C"/>
    <property type="match status" value="1"/>
</dbReference>
<dbReference type="SUPFAM" id="SSF50249">
    <property type="entry name" value="Nucleic acid-binding proteins"/>
    <property type="match status" value="1"/>
</dbReference>
<dbReference type="GO" id="GO:0003723">
    <property type="term" value="F:RNA binding"/>
    <property type="evidence" value="ECO:0007669"/>
    <property type="project" value="TreeGrafter"/>
</dbReference>
<evidence type="ECO:0000256" key="4">
    <source>
        <dbReference type="ARBA" id="ARBA00023128"/>
    </source>
</evidence>
<dbReference type="GO" id="GO:0005762">
    <property type="term" value="C:mitochondrial large ribosomal subunit"/>
    <property type="evidence" value="ECO:0007669"/>
    <property type="project" value="TreeGrafter"/>
</dbReference>
<dbReference type="PANTHER" id="PTHR13691:SF72">
    <property type="entry name" value="EXPRESSED PROTEIN"/>
    <property type="match status" value="1"/>
</dbReference>
<dbReference type="InterPro" id="IPR022666">
    <property type="entry name" value="Ribosomal_uL2_RNA-bd_dom"/>
</dbReference>
<feature type="non-terminal residue" evidence="9">
    <location>
        <position position="1"/>
    </location>
</feature>
<geneLocation type="mitochondrion" evidence="9"/>
<keyword evidence="5" id="KW-0687">Ribonucleoprotein</keyword>
<accession>A0A193DTE1</accession>
<evidence type="ECO:0000256" key="3">
    <source>
        <dbReference type="ARBA" id="ARBA00022980"/>
    </source>
</evidence>
<name>A0A193DTE1_9MONI</name>
<evidence type="ECO:0000256" key="1">
    <source>
        <dbReference type="ARBA" id="ARBA00004173"/>
    </source>
</evidence>
<comment type="similarity">
    <text evidence="2">Belongs to the universal ribosomal protein uL2 family.</text>
</comment>
<feature type="compositionally biased region" description="Basic and acidic residues" evidence="6">
    <location>
        <begin position="299"/>
        <end position="309"/>
    </location>
</feature>
<feature type="non-terminal residue" evidence="9">
    <location>
        <position position="329"/>
    </location>
</feature>
<keyword evidence="3 9" id="KW-0689">Ribosomal protein</keyword>
<feature type="domain" description="Large ribosomal subunit protein uL2 RNA-binding" evidence="8">
    <location>
        <begin position="1"/>
        <end position="51"/>
    </location>
</feature>
<dbReference type="Gene3D" id="4.10.950.10">
    <property type="entry name" value="Ribosomal protein L2, domain 3"/>
    <property type="match status" value="1"/>
</dbReference>
<dbReference type="EMBL" id="KU352842">
    <property type="protein sequence ID" value="ANN45595.1"/>
    <property type="molecule type" value="mRNA"/>
</dbReference>
<dbReference type="PROSITE" id="PS00467">
    <property type="entry name" value="RIBOSOMAL_L2"/>
    <property type="match status" value="1"/>
</dbReference>
<dbReference type="InterPro" id="IPR022671">
    <property type="entry name" value="Ribosomal_uL2_CS"/>
</dbReference>
<dbReference type="SMART" id="SM01382">
    <property type="entry name" value="Ribosomal_L2_C"/>
    <property type="match status" value="1"/>
</dbReference>
<evidence type="ECO:0000256" key="5">
    <source>
        <dbReference type="ARBA" id="ARBA00023274"/>
    </source>
</evidence>
<dbReference type="SMART" id="SM01383">
    <property type="entry name" value="Ribosomal_L2"/>
    <property type="match status" value="1"/>
</dbReference>
<reference evidence="9" key="1">
    <citation type="journal article" date="2016" name="BMC Evol. Biol.">
        <title>Reverse U-to-C editing exceeds C-to-U RNA editing in some ferns - a monilophyte-wide comparison of chloroplast and mitochondrial RNA editing suggests independent evolution of the two processes in both organelles.</title>
        <authorList>
            <person name="Knie N."/>
            <person name="Grewe F."/>
            <person name="Fischer S."/>
            <person name="Knoop V."/>
        </authorList>
    </citation>
    <scope>NUCLEOTIDE SEQUENCE</scope>
</reference>
<dbReference type="InterPro" id="IPR014726">
    <property type="entry name" value="Ribosomal_uL2_dom3"/>
</dbReference>
<dbReference type="PANTHER" id="PTHR13691">
    <property type="entry name" value="RIBOSOMAL PROTEIN L2"/>
    <property type="match status" value="1"/>
</dbReference>
<keyword evidence="4 9" id="KW-0496">Mitochondrion</keyword>
<proteinExistence type="evidence at transcript level"/>
<evidence type="ECO:0000313" key="9">
    <source>
        <dbReference type="EMBL" id="ANN45595.1"/>
    </source>
</evidence>
<evidence type="ECO:0000256" key="6">
    <source>
        <dbReference type="SAM" id="MobiDB-lite"/>
    </source>
</evidence>
<dbReference type="GO" id="GO:0032543">
    <property type="term" value="P:mitochondrial translation"/>
    <property type="evidence" value="ECO:0007669"/>
    <property type="project" value="TreeGrafter"/>
</dbReference>
<dbReference type="Gene3D" id="2.40.50.140">
    <property type="entry name" value="Nucleic acid-binding proteins"/>
    <property type="match status" value="1"/>
</dbReference>
<comment type="subcellular location">
    <subcellularLocation>
        <location evidence="1">Mitochondrion</location>
    </subcellularLocation>
</comment>
<evidence type="ECO:0000256" key="2">
    <source>
        <dbReference type="ARBA" id="ARBA00005636"/>
    </source>
</evidence>
<dbReference type="GO" id="GO:0003735">
    <property type="term" value="F:structural constituent of ribosome"/>
    <property type="evidence" value="ECO:0007669"/>
    <property type="project" value="InterPro"/>
</dbReference>
<evidence type="ECO:0000259" key="8">
    <source>
        <dbReference type="SMART" id="SM01383"/>
    </source>
</evidence>
<dbReference type="SUPFAM" id="SSF50104">
    <property type="entry name" value="Translation proteins SH3-like domain"/>
    <property type="match status" value="1"/>
</dbReference>
<evidence type="ECO:0000259" key="7">
    <source>
        <dbReference type="SMART" id="SM01382"/>
    </source>
</evidence>
<protein>
    <submittedName>
        <fullName evidence="9">Ribosomal protein l2</fullName>
    </submittedName>
</protein>
<organism evidence="9">
    <name type="scientific">Gleichenia dicarpa</name>
    <dbReference type="NCBI Taxonomy" id="167730"/>
    <lineage>
        <taxon>Eukaryota</taxon>
        <taxon>Viridiplantae</taxon>
        <taxon>Streptophyta</taxon>
        <taxon>Embryophyta</taxon>
        <taxon>Tracheophyta</taxon>
        <taxon>Polypodiopsida</taxon>
        <taxon>Polypodiidae</taxon>
        <taxon>Gleicheniales</taxon>
        <taxon>Gleicheniaceae</taxon>
        <taxon>Gleichenia</taxon>
    </lineage>
</organism>
<dbReference type="InterPro" id="IPR002171">
    <property type="entry name" value="Ribosomal_uL2"/>
</dbReference>
<dbReference type="AlphaFoldDB" id="A0A193DTE1"/>
<sequence>GGGSKRLQRRIDWKRSTSSLGIVERIEYDPNRSSRIALVRWIGGVRSPGKCKALSKARALLRRWRTHSVLWVLGGIKRKALTSFRQNEERILEPKHSFERRPTADERPRDEACKVDRTPFTYILASHRLEAGRMVMNYDWSKPNPSFNTANEGFKWLEEKLPWGSRQSGSWLRPGGDYADLYSDKKYVLDSYFQMVGNCIPLAHIARGAWVHNIEWRPGQGAGSTRAAGTKAKIIEKENTQCTVRLPSGVHKSIDSRCRATIGIVSNPDHGIRKLDRAGQSRWLGRRPIVRGVAMNPVDHPHGGGEGRTKGGRPSVSPWGKPTKSGFRT</sequence>
<feature type="domain" description="Large ribosomal subunit protein uL2 C-terminal" evidence="7">
    <location>
        <begin position="194"/>
        <end position="322"/>
    </location>
</feature>
<dbReference type="InterPro" id="IPR022669">
    <property type="entry name" value="Ribosomal_uL2_C"/>
</dbReference>
<dbReference type="FunFam" id="4.10.950.10:FF:000001">
    <property type="entry name" value="50S ribosomal protein L2"/>
    <property type="match status" value="1"/>
</dbReference>
<dbReference type="InterPro" id="IPR014722">
    <property type="entry name" value="Rib_uL2_dom2"/>
</dbReference>
<gene>
    <name evidence="9" type="primary">rpl2</name>
</gene>
<dbReference type="Gene3D" id="2.30.30.30">
    <property type="match status" value="1"/>
</dbReference>
<dbReference type="InterPro" id="IPR012340">
    <property type="entry name" value="NA-bd_OB-fold"/>
</dbReference>
<dbReference type="Pfam" id="PF00181">
    <property type="entry name" value="Ribosomal_L2_N"/>
    <property type="match status" value="1"/>
</dbReference>
<dbReference type="InterPro" id="IPR008991">
    <property type="entry name" value="Translation_prot_SH3-like_sf"/>
</dbReference>